<name>R7U5G5_CAPTE</name>
<dbReference type="HOGENOM" id="CLU_1442373_0_0_1"/>
<accession>R7U5G5</accession>
<gene>
    <name evidence="1" type="ORF">CAPTEDRAFT_214224</name>
</gene>
<dbReference type="Proteomes" id="UP000014760">
    <property type="component" value="Unassembled WGS sequence"/>
</dbReference>
<dbReference type="OMA" id="FLICTHI"/>
<reference evidence="1 3" key="2">
    <citation type="journal article" date="2013" name="Nature">
        <title>Insights into bilaterian evolution from three spiralian genomes.</title>
        <authorList>
            <person name="Simakov O."/>
            <person name="Marletaz F."/>
            <person name="Cho S.J."/>
            <person name="Edsinger-Gonzales E."/>
            <person name="Havlak P."/>
            <person name="Hellsten U."/>
            <person name="Kuo D.H."/>
            <person name="Larsson T."/>
            <person name="Lv J."/>
            <person name="Arendt D."/>
            <person name="Savage R."/>
            <person name="Osoegawa K."/>
            <person name="de Jong P."/>
            <person name="Grimwood J."/>
            <person name="Chapman J.A."/>
            <person name="Shapiro H."/>
            <person name="Aerts A."/>
            <person name="Otillar R.P."/>
            <person name="Terry A.Y."/>
            <person name="Boore J.L."/>
            <person name="Grigoriev I.V."/>
            <person name="Lindberg D.R."/>
            <person name="Seaver E.C."/>
            <person name="Weisblat D.A."/>
            <person name="Putnam N.H."/>
            <person name="Rokhsar D.S."/>
        </authorList>
    </citation>
    <scope>NUCLEOTIDE SEQUENCE</scope>
    <source>
        <strain evidence="1 3">I ESC-2004</strain>
    </source>
</reference>
<evidence type="ECO:0000313" key="1">
    <source>
        <dbReference type="EMBL" id="ELU01351.1"/>
    </source>
</evidence>
<dbReference type="STRING" id="283909.R7U5G5"/>
<reference evidence="2" key="3">
    <citation type="submission" date="2015-06" db="UniProtKB">
        <authorList>
            <consortium name="EnsemblMetazoa"/>
        </authorList>
    </citation>
    <scope>IDENTIFICATION</scope>
</reference>
<evidence type="ECO:0000313" key="2">
    <source>
        <dbReference type="EnsemblMetazoa" id="CapteP214224"/>
    </source>
</evidence>
<dbReference type="AlphaFoldDB" id="R7U5G5"/>
<keyword evidence="3" id="KW-1185">Reference proteome</keyword>
<dbReference type="OrthoDB" id="6105938at2759"/>
<dbReference type="EnsemblMetazoa" id="CapteT214224">
    <property type="protein sequence ID" value="CapteP214224"/>
    <property type="gene ID" value="CapteG214224"/>
</dbReference>
<protein>
    <submittedName>
        <fullName evidence="1 2">Uncharacterized protein</fullName>
    </submittedName>
</protein>
<dbReference type="EMBL" id="AMQN01009288">
    <property type="status" value="NOT_ANNOTATED_CDS"/>
    <property type="molecule type" value="Genomic_DNA"/>
</dbReference>
<proteinExistence type="predicted"/>
<sequence>MGKCLMASNQYICTLIPLHSIVFLNANLPKFDVLPVSIYVEIPTLNSELEFQLKMQDSLDDLRSMVMQSMQQKQMEIAKWDEEARYFLCSPLTEVPLLEQLTSNELTTNEVTELSDTSIPVMQYSMKSGSKLLIAGNFVLEKDTPKPCFRQKQVARPTTMNYYSCRECKKEFICEPCRKACHEGKIFA</sequence>
<organism evidence="1">
    <name type="scientific">Capitella teleta</name>
    <name type="common">Polychaete worm</name>
    <dbReference type="NCBI Taxonomy" id="283909"/>
    <lineage>
        <taxon>Eukaryota</taxon>
        <taxon>Metazoa</taxon>
        <taxon>Spiralia</taxon>
        <taxon>Lophotrochozoa</taxon>
        <taxon>Annelida</taxon>
        <taxon>Polychaeta</taxon>
        <taxon>Sedentaria</taxon>
        <taxon>Scolecida</taxon>
        <taxon>Capitellidae</taxon>
        <taxon>Capitella</taxon>
    </lineage>
</organism>
<reference evidence="3" key="1">
    <citation type="submission" date="2012-12" db="EMBL/GenBank/DDBJ databases">
        <authorList>
            <person name="Hellsten U."/>
            <person name="Grimwood J."/>
            <person name="Chapman J.A."/>
            <person name="Shapiro H."/>
            <person name="Aerts A."/>
            <person name="Otillar R.P."/>
            <person name="Terry A.Y."/>
            <person name="Boore J.L."/>
            <person name="Simakov O."/>
            <person name="Marletaz F."/>
            <person name="Cho S.-J."/>
            <person name="Edsinger-Gonzales E."/>
            <person name="Havlak P."/>
            <person name="Kuo D.-H."/>
            <person name="Larsson T."/>
            <person name="Lv J."/>
            <person name="Arendt D."/>
            <person name="Savage R."/>
            <person name="Osoegawa K."/>
            <person name="de Jong P."/>
            <person name="Lindberg D.R."/>
            <person name="Seaver E.C."/>
            <person name="Weisblat D.A."/>
            <person name="Putnam N.H."/>
            <person name="Grigoriev I.V."/>
            <person name="Rokhsar D.S."/>
        </authorList>
    </citation>
    <scope>NUCLEOTIDE SEQUENCE</scope>
    <source>
        <strain evidence="3">I ESC-2004</strain>
    </source>
</reference>
<dbReference type="EMBL" id="KB305118">
    <property type="protein sequence ID" value="ELU01351.1"/>
    <property type="molecule type" value="Genomic_DNA"/>
</dbReference>
<evidence type="ECO:0000313" key="3">
    <source>
        <dbReference type="Proteomes" id="UP000014760"/>
    </source>
</evidence>
<dbReference type="EMBL" id="AMQN01009287">
    <property type="status" value="NOT_ANNOTATED_CDS"/>
    <property type="molecule type" value="Genomic_DNA"/>
</dbReference>